<dbReference type="Proteomes" id="UP001548189">
    <property type="component" value="Unassembled WGS sequence"/>
</dbReference>
<dbReference type="Pfam" id="PF03413">
    <property type="entry name" value="PepSY"/>
    <property type="match status" value="1"/>
</dbReference>
<sequence>MNFRKNARLFHRYIALIVSIQLLLWSISGLYFSLMPISEIHGDHLLTRGLGANWSEINSPLSINDLKKILFAEKIDVEDVVNIELITNEKQLYFKVRFNADRAESLYFDSITGERLAKISEEEILRLAEQLISNAGNPIDVLWLKKVGNHHEYRNKELPVYQINFDGDENLRLYLDGYTGEVKSLRTDNWRIFDFLWMLHVMDYKTRDNFNHMLLQFFALLAVLTSMSGIILWLVSRTKRKRFGH</sequence>
<gene>
    <name evidence="1" type="ORF">ABVT43_12750</name>
</gene>
<dbReference type="EMBL" id="JBEVCJ010000016">
    <property type="protein sequence ID" value="MET1256000.1"/>
    <property type="molecule type" value="Genomic_DNA"/>
</dbReference>
<keyword evidence="2" id="KW-1185">Reference proteome</keyword>
<dbReference type="PANTHER" id="PTHR34219">
    <property type="entry name" value="IRON-REGULATED INNER MEMBRANE PROTEIN-RELATED"/>
    <property type="match status" value="1"/>
</dbReference>
<protein>
    <submittedName>
        <fullName evidence="1">PepSY domain-containing protein</fullName>
    </submittedName>
</protein>
<evidence type="ECO:0000313" key="1">
    <source>
        <dbReference type="EMBL" id="MET1256000.1"/>
    </source>
</evidence>
<name>A0ABV2BVQ6_9GAMM</name>
<reference evidence="1 2" key="1">
    <citation type="submission" date="2024-06" db="EMBL/GenBank/DDBJ databases">
        <authorList>
            <person name="Li F."/>
        </authorList>
    </citation>
    <scope>NUCLEOTIDE SEQUENCE [LARGE SCALE GENOMIC DNA]</scope>
    <source>
        <strain evidence="1 2">GXAS 311</strain>
    </source>
</reference>
<evidence type="ECO:0000313" key="2">
    <source>
        <dbReference type="Proteomes" id="UP001548189"/>
    </source>
</evidence>
<accession>A0ABV2BVQ6</accession>
<proteinExistence type="predicted"/>
<dbReference type="InterPro" id="IPR005625">
    <property type="entry name" value="PepSY-ass_TM"/>
</dbReference>
<dbReference type="PANTHER" id="PTHR34219:SF3">
    <property type="entry name" value="BLL7967 PROTEIN"/>
    <property type="match status" value="1"/>
</dbReference>
<dbReference type="InterPro" id="IPR025711">
    <property type="entry name" value="PepSY"/>
</dbReference>
<comment type="caution">
    <text evidence="1">The sequence shown here is derived from an EMBL/GenBank/DDBJ whole genome shotgun (WGS) entry which is preliminary data.</text>
</comment>
<organism evidence="1 2">
    <name type="scientific">Aliikangiella maris</name>
    <dbReference type="NCBI Taxonomy" id="3162458"/>
    <lineage>
        <taxon>Bacteria</taxon>
        <taxon>Pseudomonadati</taxon>
        <taxon>Pseudomonadota</taxon>
        <taxon>Gammaproteobacteria</taxon>
        <taxon>Oceanospirillales</taxon>
        <taxon>Pleioneaceae</taxon>
        <taxon>Aliikangiella</taxon>
    </lineage>
</organism>